<dbReference type="Proteomes" id="UP001596183">
    <property type="component" value="Unassembled WGS sequence"/>
</dbReference>
<feature type="compositionally biased region" description="Basic residues" evidence="1">
    <location>
        <begin position="24"/>
        <end position="33"/>
    </location>
</feature>
<evidence type="ECO:0000313" key="3">
    <source>
        <dbReference type="EMBL" id="MFC5668991.1"/>
    </source>
</evidence>
<accession>A0ABW0XF16</accession>
<dbReference type="Pfam" id="PF00665">
    <property type="entry name" value="rve"/>
    <property type="match status" value="1"/>
</dbReference>
<sequence>MRRDGERCGRRHIARLMRQAGLTGRHRRRRHRTTIPDPHAATRPGLVLRDFRPDPAAVGQRWCGDITYTPTEEGRLHLATVIDIASRRVVGWATADHLRDPTGRRRAAG</sequence>
<dbReference type="Gene3D" id="3.30.420.10">
    <property type="entry name" value="Ribonuclease H-like superfamily/Ribonuclease H"/>
    <property type="match status" value="1"/>
</dbReference>
<dbReference type="PANTHER" id="PTHR46889">
    <property type="entry name" value="TRANSPOSASE INSF FOR INSERTION SEQUENCE IS3B-RELATED"/>
    <property type="match status" value="1"/>
</dbReference>
<dbReference type="InterPro" id="IPR036397">
    <property type="entry name" value="RNaseH_sf"/>
</dbReference>
<evidence type="ECO:0000259" key="2">
    <source>
        <dbReference type="Pfam" id="PF00665"/>
    </source>
</evidence>
<dbReference type="PANTHER" id="PTHR46889:SF4">
    <property type="entry name" value="TRANSPOSASE INSO FOR INSERTION SEQUENCE ELEMENT IS911B-RELATED"/>
    <property type="match status" value="1"/>
</dbReference>
<dbReference type="InterPro" id="IPR050900">
    <property type="entry name" value="Transposase_IS3/IS150/IS904"/>
</dbReference>
<name>A0ABW0XF16_9ACTN</name>
<dbReference type="EMBL" id="JBHSPC010000008">
    <property type="protein sequence ID" value="MFC5668991.1"/>
    <property type="molecule type" value="Genomic_DNA"/>
</dbReference>
<dbReference type="InterPro" id="IPR001584">
    <property type="entry name" value="Integrase_cat-core"/>
</dbReference>
<feature type="region of interest" description="Disordered" evidence="1">
    <location>
        <begin position="21"/>
        <end position="42"/>
    </location>
</feature>
<gene>
    <name evidence="3" type="ORF">ACFP2V_02315</name>
</gene>
<evidence type="ECO:0000313" key="4">
    <source>
        <dbReference type="Proteomes" id="UP001596183"/>
    </source>
</evidence>
<organism evidence="3 4">
    <name type="scientific">Streptomyces incanus</name>
    <dbReference type="NCBI Taxonomy" id="887453"/>
    <lineage>
        <taxon>Bacteria</taxon>
        <taxon>Bacillati</taxon>
        <taxon>Actinomycetota</taxon>
        <taxon>Actinomycetes</taxon>
        <taxon>Kitasatosporales</taxon>
        <taxon>Streptomycetaceae</taxon>
        <taxon>Streptomyces</taxon>
    </lineage>
</organism>
<evidence type="ECO:0000256" key="1">
    <source>
        <dbReference type="SAM" id="MobiDB-lite"/>
    </source>
</evidence>
<dbReference type="SUPFAM" id="SSF53098">
    <property type="entry name" value="Ribonuclease H-like"/>
    <property type="match status" value="1"/>
</dbReference>
<dbReference type="RefSeq" id="WP_381204688.1">
    <property type="nucleotide sequence ID" value="NZ_JBHSPC010000008.1"/>
</dbReference>
<keyword evidence="4" id="KW-1185">Reference proteome</keyword>
<dbReference type="InterPro" id="IPR012337">
    <property type="entry name" value="RNaseH-like_sf"/>
</dbReference>
<reference evidence="4" key="1">
    <citation type="journal article" date="2019" name="Int. J. Syst. Evol. Microbiol.">
        <title>The Global Catalogue of Microorganisms (GCM) 10K type strain sequencing project: providing services to taxonomists for standard genome sequencing and annotation.</title>
        <authorList>
            <consortium name="The Broad Institute Genomics Platform"/>
            <consortium name="The Broad Institute Genome Sequencing Center for Infectious Disease"/>
            <person name="Wu L."/>
            <person name="Ma J."/>
        </authorList>
    </citation>
    <scope>NUCLEOTIDE SEQUENCE [LARGE SCALE GENOMIC DNA]</scope>
    <source>
        <strain evidence="4">JCM 13852</strain>
    </source>
</reference>
<comment type="caution">
    <text evidence="3">The sequence shown here is derived from an EMBL/GenBank/DDBJ whole genome shotgun (WGS) entry which is preliminary data.</text>
</comment>
<protein>
    <submittedName>
        <fullName evidence="3">DDE-type integrase/transposase/recombinase</fullName>
    </submittedName>
</protein>
<proteinExistence type="predicted"/>
<feature type="domain" description="Integrase catalytic" evidence="2">
    <location>
        <begin position="57"/>
        <end position="97"/>
    </location>
</feature>